<dbReference type="Gene3D" id="1.10.3970.10">
    <property type="entry name" value="BSD domain"/>
    <property type="match status" value="1"/>
</dbReference>
<reference evidence="5" key="3">
    <citation type="journal article" date="2020" name="Plant Biotechnol. J.">
        <title>The pomegranate (Punica granatum L.) draft genome dissects genetic divergence between soft- and hard-seeded cultivars.</title>
        <authorList>
            <person name="Luo X."/>
            <person name="Li H."/>
            <person name="Wu Z."/>
            <person name="Yao W."/>
            <person name="Zhao P."/>
            <person name="Cao D."/>
            <person name="Yu H."/>
            <person name="Li K."/>
            <person name="Poudel K."/>
            <person name="Zhao D."/>
            <person name="Zhang F."/>
            <person name="Xia X."/>
            <person name="Chen L."/>
            <person name="Wang Q."/>
            <person name="Jing D."/>
            <person name="Cao S."/>
        </authorList>
    </citation>
    <scope>NUCLEOTIDE SEQUENCE [LARGE SCALE GENOMIC DNA]</scope>
</reference>
<protein>
    <submittedName>
        <fullName evidence="6 7">BSD domain-containing protein 1-like</fullName>
    </submittedName>
</protein>
<dbReference type="AlphaFoldDB" id="A0A218WNI9"/>
<dbReference type="GeneID" id="116208392"/>
<feature type="compositionally biased region" description="Basic and acidic residues" evidence="1">
    <location>
        <begin position="321"/>
        <end position="348"/>
    </location>
</feature>
<evidence type="ECO:0000313" key="3">
    <source>
        <dbReference type="EMBL" id="OWM74183.1"/>
    </source>
</evidence>
<dbReference type="SUPFAM" id="SSF140383">
    <property type="entry name" value="BSD domain-like"/>
    <property type="match status" value="1"/>
</dbReference>
<dbReference type="Proteomes" id="UP000515151">
    <property type="component" value="Chromosome 5"/>
</dbReference>
<organism evidence="3 4">
    <name type="scientific">Punica granatum</name>
    <name type="common">Pomegranate</name>
    <dbReference type="NCBI Taxonomy" id="22663"/>
    <lineage>
        <taxon>Eukaryota</taxon>
        <taxon>Viridiplantae</taxon>
        <taxon>Streptophyta</taxon>
        <taxon>Embryophyta</taxon>
        <taxon>Tracheophyta</taxon>
        <taxon>Spermatophyta</taxon>
        <taxon>Magnoliopsida</taxon>
        <taxon>eudicotyledons</taxon>
        <taxon>Gunneridae</taxon>
        <taxon>Pentapetalae</taxon>
        <taxon>rosids</taxon>
        <taxon>malvids</taxon>
        <taxon>Myrtales</taxon>
        <taxon>Lythraceae</taxon>
        <taxon>Punica</taxon>
    </lineage>
</organism>
<proteinExistence type="predicted"/>
<dbReference type="RefSeq" id="XP_031375831.1">
    <property type="nucleotide sequence ID" value="XM_031519971.1"/>
</dbReference>
<dbReference type="InterPro" id="IPR035925">
    <property type="entry name" value="BSD_dom_sf"/>
</dbReference>
<dbReference type="InterPro" id="IPR005607">
    <property type="entry name" value="BSD_dom"/>
</dbReference>
<reference evidence="4" key="1">
    <citation type="journal article" date="2017" name="Plant J.">
        <title>The pomegranate (Punica granatum L.) genome and the genomics of punicalagin biosynthesis.</title>
        <authorList>
            <person name="Qin G."/>
            <person name="Xu C."/>
            <person name="Ming R."/>
            <person name="Tang H."/>
            <person name="Guyot R."/>
            <person name="Kramer E.M."/>
            <person name="Hu Y."/>
            <person name="Yi X."/>
            <person name="Qi Y."/>
            <person name="Xu X."/>
            <person name="Gao Z."/>
            <person name="Pan H."/>
            <person name="Jian J."/>
            <person name="Tian Y."/>
            <person name="Yue Z."/>
            <person name="Xu Y."/>
        </authorList>
    </citation>
    <scope>NUCLEOTIDE SEQUENCE [LARGE SCALE GENOMIC DNA]</scope>
    <source>
        <strain evidence="4">cv. Dabenzi</strain>
    </source>
</reference>
<feature type="compositionally biased region" description="Low complexity" evidence="1">
    <location>
        <begin position="9"/>
        <end position="19"/>
    </location>
</feature>
<dbReference type="InterPro" id="IPR051494">
    <property type="entry name" value="BSD_domain-containing"/>
</dbReference>
<feature type="domain" description="BSD" evidence="2">
    <location>
        <begin position="205"/>
        <end position="257"/>
    </location>
</feature>
<evidence type="ECO:0000256" key="1">
    <source>
        <dbReference type="SAM" id="MobiDB-lite"/>
    </source>
</evidence>
<name>A0A218WNI9_PUNGR</name>
<dbReference type="Pfam" id="PF03909">
    <property type="entry name" value="BSD"/>
    <property type="match status" value="1"/>
</dbReference>
<dbReference type="PROSITE" id="PS50858">
    <property type="entry name" value="BSD"/>
    <property type="match status" value="1"/>
</dbReference>
<dbReference type="EMBL" id="MTKT01003794">
    <property type="protein sequence ID" value="OWM74183.1"/>
    <property type="molecule type" value="Genomic_DNA"/>
</dbReference>
<feature type="region of interest" description="Disordered" evidence="1">
    <location>
        <begin position="278"/>
        <end position="419"/>
    </location>
</feature>
<feature type="compositionally biased region" description="Pro residues" evidence="1">
    <location>
        <begin position="22"/>
        <end position="34"/>
    </location>
</feature>
<evidence type="ECO:0000313" key="7">
    <source>
        <dbReference type="RefSeq" id="XP_031397657.1"/>
    </source>
</evidence>
<dbReference type="SMART" id="SM00751">
    <property type="entry name" value="BSD"/>
    <property type="match status" value="1"/>
</dbReference>
<dbReference type="OrthoDB" id="73788at2759"/>
<gene>
    <name evidence="7" type="primary">LOC116208392</name>
    <name evidence="6" type="synonym">LOC116190289</name>
    <name evidence="3" type="ORF">CDL15_Pgr008495</name>
</gene>
<keyword evidence="5" id="KW-1185">Reference proteome</keyword>
<evidence type="ECO:0000313" key="5">
    <source>
        <dbReference type="Proteomes" id="UP000515151"/>
    </source>
</evidence>
<feature type="region of interest" description="Disordered" evidence="1">
    <location>
        <begin position="1"/>
        <end position="44"/>
    </location>
</feature>
<sequence>MDFFKSVFSDDPSPSGSDPDSPKQPEPQDPPGDAPAPGTGSGGGAWSFGGLIKNLATRSESVIQHYRRDIEEFGSGLRKETTVIREAASRAVKDLPASLEVGASVAQESLESVGQAIDDIGATVWKSTAEIISHSKDALLDLDSDSAEIANAGGNISSGSQLHSYSSLGLDVKKYSRFDAQLRAIQCDVGTYCDEPEDKEDYGEWEIGFVLEERSAEIESLIQENGIIKDIYDRVVPDMVDRETFWGRYFYRVDKLKQAEDARARLVKRAISGDEDEDLRWDFDDDGNGEEGEGSASNSKNGILESVKEGSSQVAGEEVSEELRDDKSDGKIEEKEKVESVESCKDSDVSIVSTQPSIPEEDLGWDEIEDMVSNDESRGDGGASSSASRVDLRKRLSAAEEEEDLSWDIEEDDEPPKAQ</sequence>
<dbReference type="PANTHER" id="PTHR16019">
    <property type="entry name" value="SYNAPSE-ASSOCIATED PROTEIN"/>
    <property type="match status" value="1"/>
</dbReference>
<reference evidence="3" key="2">
    <citation type="submission" date="2017-06" db="EMBL/GenBank/DDBJ databases">
        <title>The pomegranate genome and the genomics of punicalagin biosynthesis.</title>
        <authorList>
            <person name="Xu C."/>
        </authorList>
    </citation>
    <scope>NUCLEOTIDE SEQUENCE [LARGE SCALE GENOMIC DNA]</scope>
    <source>
        <tissue evidence="3">Fresh leaf</tissue>
    </source>
</reference>
<dbReference type="RefSeq" id="XP_031397657.1">
    <property type="nucleotide sequence ID" value="XM_031541797.1"/>
</dbReference>
<feature type="compositionally biased region" description="Acidic residues" evidence="1">
    <location>
        <begin position="399"/>
        <end position="419"/>
    </location>
</feature>
<evidence type="ECO:0000259" key="2">
    <source>
        <dbReference type="PROSITE" id="PS50858"/>
    </source>
</evidence>
<accession>A0A218WNI9</accession>
<feature type="compositionally biased region" description="Acidic residues" evidence="1">
    <location>
        <begin position="359"/>
        <end position="373"/>
    </location>
</feature>
<feature type="compositionally biased region" description="Acidic residues" evidence="1">
    <location>
        <begin position="278"/>
        <end position="293"/>
    </location>
</feature>
<evidence type="ECO:0000313" key="4">
    <source>
        <dbReference type="Proteomes" id="UP000197138"/>
    </source>
</evidence>
<dbReference type="Proteomes" id="UP000197138">
    <property type="component" value="Unassembled WGS sequence"/>
</dbReference>
<evidence type="ECO:0000313" key="6">
    <source>
        <dbReference type="RefSeq" id="XP_031375831.1"/>
    </source>
</evidence>
<dbReference type="GO" id="GO:0005737">
    <property type="term" value="C:cytoplasm"/>
    <property type="evidence" value="ECO:0007669"/>
    <property type="project" value="TreeGrafter"/>
</dbReference>
<dbReference type="PANTHER" id="PTHR16019:SF24">
    <property type="entry name" value="BSD DOMAIN-CONTAINING PROTEIN"/>
    <property type="match status" value="1"/>
</dbReference>
<reference evidence="6 7" key="4">
    <citation type="submission" date="2025-04" db="UniProtKB">
        <authorList>
            <consortium name="RefSeq"/>
        </authorList>
    </citation>
    <scope>IDENTIFICATION</scope>
    <source>
        <tissue evidence="6 7">Leaf</tissue>
    </source>
</reference>